<keyword evidence="3" id="KW-1185">Reference proteome</keyword>
<evidence type="ECO:0000313" key="3">
    <source>
        <dbReference type="Proteomes" id="UP000775547"/>
    </source>
</evidence>
<reference evidence="2" key="1">
    <citation type="submission" date="2020-07" db="EMBL/GenBank/DDBJ databases">
        <authorList>
            <person name="Nieuwenhuis M."/>
            <person name="Van De Peppel L.J.J."/>
        </authorList>
    </citation>
    <scope>NUCLEOTIDE SEQUENCE</scope>
    <source>
        <strain evidence="2">AP01</strain>
        <tissue evidence="2">Mycelium</tissue>
    </source>
</reference>
<protein>
    <submittedName>
        <fullName evidence="2">Uncharacterized protein</fullName>
    </submittedName>
</protein>
<evidence type="ECO:0000256" key="1">
    <source>
        <dbReference type="SAM" id="MobiDB-lite"/>
    </source>
</evidence>
<accession>A0A9P7FXD2</accession>
<sequence length="442" mass="48779">MFPPRSCRITSVINKLREEVPTTIKTEKIDLTKKRTCTIGLQGPWGETSSVFIRVTFTFPRDYPQATYPGGTPLVELERNPLITLKDRAFMLRRLAAIRENYRPCLERCLRFLLFRDEEERPGEALLLDAESSSSEEDEPVNPVGGRRSKDAMPTSFRGTKNLVEPRTSQGTFGPNGELVCFFRAPTRIVRNVLRGLSDSPATPSEEPALVPPPSAEPVPAPRMFQSPSLISDAVRRLALSATDRNMKASDNARRLGDRHNILRIMTNLLTLQPKPKSSQASEGEHRPLGDLLKSYALLSAPRRSTVFIENTTNIAGGDRKVAKDYVFGDAPEVGRVAGSGCNGGLKDVCARNAKAARLHGRYDHERAFKTLQALLSATSTNGPTFNTMALQVIMGLYTDFAKSKDIQLLAMLSVVLLQTQKITASYPPNNSPEEGVDPRSV</sequence>
<dbReference type="AlphaFoldDB" id="A0A9P7FXD2"/>
<evidence type="ECO:0000313" key="2">
    <source>
        <dbReference type="EMBL" id="KAG5639878.1"/>
    </source>
</evidence>
<feature type="non-terminal residue" evidence="2">
    <location>
        <position position="1"/>
    </location>
</feature>
<comment type="caution">
    <text evidence="2">The sequence shown here is derived from an EMBL/GenBank/DDBJ whole genome shotgun (WGS) entry which is preliminary data.</text>
</comment>
<dbReference type="Proteomes" id="UP000775547">
    <property type="component" value="Unassembled WGS sequence"/>
</dbReference>
<dbReference type="OrthoDB" id="311712at2759"/>
<dbReference type="GO" id="GO:1904263">
    <property type="term" value="P:positive regulation of TORC1 signaling"/>
    <property type="evidence" value="ECO:0007669"/>
    <property type="project" value="TreeGrafter"/>
</dbReference>
<dbReference type="EMBL" id="JABCKV010001799">
    <property type="protein sequence ID" value="KAG5639878.1"/>
    <property type="molecule type" value="Genomic_DNA"/>
</dbReference>
<dbReference type="GO" id="GO:0005774">
    <property type="term" value="C:vacuolar membrane"/>
    <property type="evidence" value="ECO:0007669"/>
    <property type="project" value="TreeGrafter"/>
</dbReference>
<dbReference type="InterPro" id="IPR049567">
    <property type="entry name" value="WDR59-like"/>
</dbReference>
<gene>
    <name evidence="2" type="ORF">DXG03_002709</name>
</gene>
<proteinExistence type="predicted"/>
<dbReference type="PANTHER" id="PTHR46170">
    <property type="entry name" value="GATOR COMPLEX PROTEIN WDR59"/>
    <property type="match status" value="1"/>
</dbReference>
<reference evidence="2" key="2">
    <citation type="submission" date="2021-10" db="EMBL/GenBank/DDBJ databases">
        <title>Phylogenomics reveals ancestral predisposition of the termite-cultivated fungus Termitomyces towards a domesticated lifestyle.</title>
        <authorList>
            <person name="Auxier B."/>
            <person name="Grum-Grzhimaylo A."/>
            <person name="Cardenas M.E."/>
            <person name="Lodge J.D."/>
            <person name="Laessoe T."/>
            <person name="Pedersen O."/>
            <person name="Smith M.E."/>
            <person name="Kuyper T.W."/>
            <person name="Franco-Molano E.A."/>
            <person name="Baroni T.J."/>
            <person name="Aanen D.K."/>
        </authorList>
    </citation>
    <scope>NUCLEOTIDE SEQUENCE</scope>
    <source>
        <strain evidence="2">AP01</strain>
        <tissue evidence="2">Mycelium</tissue>
    </source>
</reference>
<dbReference type="GO" id="GO:0034198">
    <property type="term" value="P:cellular response to amino acid starvation"/>
    <property type="evidence" value="ECO:0007669"/>
    <property type="project" value="TreeGrafter"/>
</dbReference>
<organism evidence="2 3">
    <name type="scientific">Asterophora parasitica</name>
    <dbReference type="NCBI Taxonomy" id="117018"/>
    <lineage>
        <taxon>Eukaryota</taxon>
        <taxon>Fungi</taxon>
        <taxon>Dikarya</taxon>
        <taxon>Basidiomycota</taxon>
        <taxon>Agaricomycotina</taxon>
        <taxon>Agaricomycetes</taxon>
        <taxon>Agaricomycetidae</taxon>
        <taxon>Agaricales</taxon>
        <taxon>Tricholomatineae</taxon>
        <taxon>Lyophyllaceae</taxon>
        <taxon>Asterophora</taxon>
    </lineage>
</organism>
<dbReference type="PANTHER" id="PTHR46170:SF1">
    <property type="entry name" value="GATOR COMPLEX PROTEIN WDR59"/>
    <property type="match status" value="1"/>
</dbReference>
<dbReference type="GO" id="GO:0035859">
    <property type="term" value="C:Seh1-associated complex"/>
    <property type="evidence" value="ECO:0007669"/>
    <property type="project" value="TreeGrafter"/>
</dbReference>
<feature type="region of interest" description="Disordered" evidence="1">
    <location>
        <begin position="127"/>
        <end position="170"/>
    </location>
</feature>
<dbReference type="GO" id="GO:0035591">
    <property type="term" value="F:signaling adaptor activity"/>
    <property type="evidence" value="ECO:0007669"/>
    <property type="project" value="TreeGrafter"/>
</dbReference>
<name>A0A9P7FXD2_9AGAR</name>